<evidence type="ECO:0000256" key="7">
    <source>
        <dbReference type="ARBA" id="ARBA00023002"/>
    </source>
</evidence>
<dbReference type="PANTHER" id="PTHR21708:SF26">
    <property type="entry name" value="2-DEHYDROPANTOATE 2-REDUCTASE"/>
    <property type="match status" value="1"/>
</dbReference>
<dbReference type="Pfam" id="PF02558">
    <property type="entry name" value="ApbA"/>
    <property type="match status" value="1"/>
</dbReference>
<evidence type="ECO:0000256" key="2">
    <source>
        <dbReference type="ARBA" id="ARBA00007870"/>
    </source>
</evidence>
<dbReference type="PANTHER" id="PTHR21708">
    <property type="entry name" value="PROBABLE 2-DEHYDROPANTOATE 2-REDUCTASE"/>
    <property type="match status" value="1"/>
</dbReference>
<dbReference type="Gene3D" id="1.10.1040.10">
    <property type="entry name" value="N-(1-d-carboxylethyl)-l-norvaline Dehydrogenase, domain 2"/>
    <property type="match status" value="1"/>
</dbReference>
<keyword evidence="5 10" id="KW-0566">Pantothenate biosynthesis</keyword>
<evidence type="ECO:0000259" key="11">
    <source>
        <dbReference type="Pfam" id="PF02558"/>
    </source>
</evidence>
<dbReference type="EMBL" id="JBGBZA010000002">
    <property type="protein sequence ID" value="MEY9318266.1"/>
    <property type="molecule type" value="Genomic_DNA"/>
</dbReference>
<dbReference type="Gene3D" id="3.40.50.720">
    <property type="entry name" value="NAD(P)-binding Rossmann-like Domain"/>
    <property type="match status" value="1"/>
</dbReference>
<dbReference type="InterPro" id="IPR008927">
    <property type="entry name" value="6-PGluconate_DH-like_C_sf"/>
</dbReference>
<gene>
    <name evidence="13" type="ORF">ABIF29_005065</name>
</gene>
<dbReference type="SUPFAM" id="SSF48179">
    <property type="entry name" value="6-phosphogluconate dehydrogenase C-terminal domain-like"/>
    <property type="match status" value="1"/>
</dbReference>
<evidence type="ECO:0000313" key="13">
    <source>
        <dbReference type="EMBL" id="MEY9318266.1"/>
    </source>
</evidence>
<dbReference type="InterPro" id="IPR013332">
    <property type="entry name" value="KPR_N"/>
</dbReference>
<evidence type="ECO:0000256" key="4">
    <source>
        <dbReference type="ARBA" id="ARBA00019465"/>
    </source>
</evidence>
<sequence length="312" mass="33207">MEDDMRIAVMAAGALGGYFGARMAAAGHDVFFIARGSNLEAIRKNGLKVESVLGNLHLPEPNVTDDPAAVGPVDIVLFAVKLWDSETAARLSLPLVGPRTRVIPLQNGVDSAERIAPILGADNVVAGSAYIATVLSAPGVVTHTSQFARMVCGRTDGKPDEGLKAFADAAHAAGIDISVSDGIDRERWQKFVFLVGLSGATATTRQPLGPILADPDTRAFFYSLMSEVVAVGRARGVPIPENFAEDRMKFAETSPPSFKASMLHDLERGNRLELDWLAGKVVEFARPLGIPTPANNAVYAMLKLHRMGNAHA</sequence>
<keyword evidence="7 10" id="KW-0560">Oxidoreductase</keyword>
<dbReference type="InterPro" id="IPR036291">
    <property type="entry name" value="NAD(P)-bd_dom_sf"/>
</dbReference>
<evidence type="ECO:0000313" key="14">
    <source>
        <dbReference type="Proteomes" id="UP001565471"/>
    </source>
</evidence>
<dbReference type="SUPFAM" id="SSF51735">
    <property type="entry name" value="NAD(P)-binding Rossmann-fold domains"/>
    <property type="match status" value="1"/>
</dbReference>
<evidence type="ECO:0000256" key="3">
    <source>
        <dbReference type="ARBA" id="ARBA00013014"/>
    </source>
</evidence>
<reference evidence="13 14" key="1">
    <citation type="submission" date="2024-07" db="EMBL/GenBank/DDBJ databases">
        <title>Genomic Encyclopedia of Type Strains, Phase V (KMG-V): Genome sequencing to study the core and pangenomes of soil and plant-associated prokaryotes.</title>
        <authorList>
            <person name="Whitman W."/>
        </authorList>
    </citation>
    <scope>NUCLEOTIDE SEQUENCE [LARGE SCALE GENOMIC DNA]</scope>
    <source>
        <strain evidence="13 14">USDA 415</strain>
    </source>
</reference>
<comment type="catalytic activity">
    <reaction evidence="9 10">
        <text>(R)-pantoate + NADP(+) = 2-dehydropantoate + NADPH + H(+)</text>
        <dbReference type="Rhea" id="RHEA:16233"/>
        <dbReference type="ChEBI" id="CHEBI:11561"/>
        <dbReference type="ChEBI" id="CHEBI:15378"/>
        <dbReference type="ChEBI" id="CHEBI:15980"/>
        <dbReference type="ChEBI" id="CHEBI:57783"/>
        <dbReference type="ChEBI" id="CHEBI:58349"/>
        <dbReference type="EC" id="1.1.1.169"/>
    </reaction>
</comment>
<comment type="caution">
    <text evidence="13">The sequence shown here is derived from an EMBL/GenBank/DDBJ whole genome shotgun (WGS) entry which is preliminary data.</text>
</comment>
<feature type="domain" description="Ketopantoate reductase C-terminal" evidence="12">
    <location>
        <begin position="183"/>
        <end position="304"/>
    </location>
</feature>
<evidence type="ECO:0000256" key="5">
    <source>
        <dbReference type="ARBA" id="ARBA00022655"/>
    </source>
</evidence>
<dbReference type="Pfam" id="PF08546">
    <property type="entry name" value="ApbA_C"/>
    <property type="match status" value="1"/>
</dbReference>
<organism evidence="13 14">
    <name type="scientific">Bradyrhizobium elkanii</name>
    <dbReference type="NCBI Taxonomy" id="29448"/>
    <lineage>
        <taxon>Bacteria</taxon>
        <taxon>Pseudomonadati</taxon>
        <taxon>Pseudomonadota</taxon>
        <taxon>Alphaproteobacteria</taxon>
        <taxon>Hyphomicrobiales</taxon>
        <taxon>Nitrobacteraceae</taxon>
        <taxon>Bradyrhizobium</taxon>
    </lineage>
</organism>
<proteinExistence type="inferred from homology"/>
<comment type="function">
    <text evidence="10">Catalyzes the NADPH-dependent reduction of ketopantoate into pantoic acid.</text>
</comment>
<accession>A0ABV4F482</accession>
<dbReference type="NCBIfam" id="TIGR00745">
    <property type="entry name" value="apbA_panE"/>
    <property type="match status" value="1"/>
</dbReference>
<dbReference type="EC" id="1.1.1.169" evidence="3 10"/>
<evidence type="ECO:0000256" key="10">
    <source>
        <dbReference type="RuleBase" id="RU362068"/>
    </source>
</evidence>
<keyword evidence="14" id="KW-1185">Reference proteome</keyword>
<name>A0ABV4F482_BRAEL</name>
<evidence type="ECO:0000256" key="9">
    <source>
        <dbReference type="ARBA" id="ARBA00048793"/>
    </source>
</evidence>
<evidence type="ECO:0000256" key="6">
    <source>
        <dbReference type="ARBA" id="ARBA00022857"/>
    </source>
</evidence>
<dbReference type="InterPro" id="IPR051402">
    <property type="entry name" value="KPR-Related"/>
</dbReference>
<dbReference type="InterPro" id="IPR013752">
    <property type="entry name" value="KPA_reductase"/>
</dbReference>
<dbReference type="Proteomes" id="UP001565471">
    <property type="component" value="Unassembled WGS sequence"/>
</dbReference>
<feature type="domain" description="Ketopantoate reductase N-terminal" evidence="11">
    <location>
        <begin position="7"/>
        <end position="154"/>
    </location>
</feature>
<evidence type="ECO:0000256" key="8">
    <source>
        <dbReference type="ARBA" id="ARBA00032024"/>
    </source>
</evidence>
<dbReference type="InterPro" id="IPR013328">
    <property type="entry name" value="6PGD_dom2"/>
</dbReference>
<dbReference type="RefSeq" id="WP_240537252.1">
    <property type="nucleotide sequence ID" value="NZ_CP126026.1"/>
</dbReference>
<dbReference type="GO" id="GO:0008677">
    <property type="term" value="F:2-dehydropantoate 2-reductase activity"/>
    <property type="evidence" value="ECO:0007669"/>
    <property type="project" value="UniProtKB-EC"/>
</dbReference>
<protein>
    <recommendedName>
        <fullName evidence="4 10">2-dehydropantoate 2-reductase</fullName>
        <ecNumber evidence="3 10">1.1.1.169</ecNumber>
    </recommendedName>
    <alternativeName>
        <fullName evidence="8 10">Ketopantoate reductase</fullName>
    </alternativeName>
</protein>
<keyword evidence="6 10" id="KW-0521">NADP</keyword>
<evidence type="ECO:0000259" key="12">
    <source>
        <dbReference type="Pfam" id="PF08546"/>
    </source>
</evidence>
<evidence type="ECO:0000256" key="1">
    <source>
        <dbReference type="ARBA" id="ARBA00004994"/>
    </source>
</evidence>
<comment type="pathway">
    <text evidence="1 10">Cofactor biosynthesis; (R)-pantothenate biosynthesis; (R)-pantoate from 3-methyl-2-oxobutanoate: step 2/2.</text>
</comment>
<dbReference type="InterPro" id="IPR003710">
    <property type="entry name" value="ApbA"/>
</dbReference>
<comment type="similarity">
    <text evidence="2 10">Belongs to the ketopantoate reductase family.</text>
</comment>